<protein>
    <submittedName>
        <fullName evidence="2">Uncharacterized protein</fullName>
    </submittedName>
</protein>
<evidence type="ECO:0000313" key="2">
    <source>
        <dbReference type="EMBL" id="TDO25177.1"/>
    </source>
</evidence>
<feature type="transmembrane region" description="Helical" evidence="1">
    <location>
        <begin position="140"/>
        <end position="162"/>
    </location>
</feature>
<keyword evidence="1" id="KW-0472">Membrane</keyword>
<dbReference type="RefSeq" id="WP_133475745.1">
    <property type="nucleotide sequence ID" value="NZ_SNWP01000014.1"/>
</dbReference>
<keyword evidence="1" id="KW-0812">Transmembrane</keyword>
<dbReference type="Proteomes" id="UP000295741">
    <property type="component" value="Unassembled WGS sequence"/>
</dbReference>
<dbReference type="EMBL" id="SNWP01000014">
    <property type="protein sequence ID" value="TDO25177.1"/>
    <property type="molecule type" value="Genomic_DNA"/>
</dbReference>
<sequence>MTKKVGIYIPGLGETYRKESAEKYARRFMNQMNYNRIDSSVQYSCTVEKIVYDEKNGLSTQQIIIWENKLDEKTAVYRFYEYQYTDVLIADFEKKNVLSKSVTLFGHVIVKLPLIFYRLFYVGKSIGYNPRYRGEALFVFLLFLLMSSAILFLFPVAVALIIHAMNESANLTELLNKLSISPEKLEKYSQVALNITAVILILLPGVNTIITSLATEFSCATGYLNSGERKQKIHGQLDQLLEYICEKEGDDIDVCMHTYSFGSIIALDYIFPFGIPASTRIQKNVKGLITIGCPYDFIQVYFGSFFHGRDSTLSKSIYWINVYSLADALASNLRKTNTKGDAEYGIPGSSLLPVNLNYEVTNIKPNVLYQLFTLYSVRTHTCYWDKDDDAQSCLSLVIKQLQKQNIIHA</sequence>
<feature type="transmembrane region" description="Helical" evidence="1">
    <location>
        <begin position="102"/>
        <end position="120"/>
    </location>
</feature>
<proteinExistence type="predicted"/>
<comment type="caution">
    <text evidence="2">The sequence shown here is derived from an EMBL/GenBank/DDBJ whole genome shotgun (WGS) entry which is preliminary data.</text>
</comment>
<dbReference type="OrthoDB" id="1322294at2"/>
<evidence type="ECO:0000256" key="1">
    <source>
        <dbReference type="SAM" id="Phobius"/>
    </source>
</evidence>
<reference evidence="2 3" key="1">
    <citation type="submission" date="2019-03" db="EMBL/GenBank/DDBJ databases">
        <title>Genomic Encyclopedia of Archaeal and Bacterial Type Strains, Phase II (KMG-II): from individual species to whole genera.</title>
        <authorList>
            <person name="Goeker M."/>
        </authorList>
    </citation>
    <scope>NUCLEOTIDE SEQUENCE [LARGE SCALE GENOMIC DNA]</scope>
    <source>
        <strain evidence="2 3">DSM 28323</strain>
    </source>
</reference>
<organism evidence="2 3">
    <name type="scientific">Sediminibacterium goheungense</name>
    <dbReference type="NCBI Taxonomy" id="1086393"/>
    <lineage>
        <taxon>Bacteria</taxon>
        <taxon>Pseudomonadati</taxon>
        <taxon>Bacteroidota</taxon>
        <taxon>Chitinophagia</taxon>
        <taxon>Chitinophagales</taxon>
        <taxon>Chitinophagaceae</taxon>
        <taxon>Sediminibacterium</taxon>
    </lineage>
</organism>
<dbReference type="AlphaFoldDB" id="A0A4R6ISB2"/>
<name>A0A4R6ISB2_9BACT</name>
<accession>A0A4R6ISB2</accession>
<feature type="transmembrane region" description="Helical" evidence="1">
    <location>
        <begin position="191"/>
        <end position="210"/>
    </location>
</feature>
<evidence type="ECO:0000313" key="3">
    <source>
        <dbReference type="Proteomes" id="UP000295741"/>
    </source>
</evidence>
<keyword evidence="3" id="KW-1185">Reference proteome</keyword>
<keyword evidence="1" id="KW-1133">Transmembrane helix</keyword>
<gene>
    <name evidence="2" type="ORF">BC659_3193</name>
</gene>